<proteinExistence type="predicted"/>
<gene>
    <name evidence="1" type="ORF">OFUS_LOCUS14058</name>
</gene>
<accession>A0A8J1UFZ1</accession>
<dbReference type="AlphaFoldDB" id="A0A8J1UFZ1"/>
<feature type="non-terminal residue" evidence="1">
    <location>
        <position position="111"/>
    </location>
</feature>
<reference evidence="1" key="1">
    <citation type="submission" date="2022-03" db="EMBL/GenBank/DDBJ databases">
        <authorList>
            <person name="Martin C."/>
        </authorList>
    </citation>
    <scope>NUCLEOTIDE SEQUENCE</scope>
</reference>
<evidence type="ECO:0000313" key="1">
    <source>
        <dbReference type="EMBL" id="CAH1788552.1"/>
    </source>
</evidence>
<organism evidence="1 2">
    <name type="scientific">Owenia fusiformis</name>
    <name type="common">Polychaete worm</name>
    <dbReference type="NCBI Taxonomy" id="6347"/>
    <lineage>
        <taxon>Eukaryota</taxon>
        <taxon>Metazoa</taxon>
        <taxon>Spiralia</taxon>
        <taxon>Lophotrochozoa</taxon>
        <taxon>Annelida</taxon>
        <taxon>Polychaeta</taxon>
        <taxon>Sedentaria</taxon>
        <taxon>Canalipalpata</taxon>
        <taxon>Sabellida</taxon>
        <taxon>Oweniida</taxon>
        <taxon>Oweniidae</taxon>
        <taxon>Owenia</taxon>
    </lineage>
</organism>
<name>A0A8J1UFZ1_OWEFU</name>
<keyword evidence="2" id="KW-1185">Reference proteome</keyword>
<dbReference type="Proteomes" id="UP000749559">
    <property type="component" value="Unassembled WGS sequence"/>
</dbReference>
<comment type="caution">
    <text evidence="1">The sequence shown here is derived from an EMBL/GenBank/DDBJ whole genome shotgun (WGS) entry which is preliminary data.</text>
</comment>
<sequence length="111" mass="12730">FLSNRKPVYTSSSGFSLFSMCLDGQAMWYISDKFPPDTNMYHVRTETSEKVPVDITTYWTNPTGSIVDVNIYPYLFDTIPCDTVFVSGPNDRRLLGLYFLSNKFSNGRPLY</sequence>
<protein>
    <submittedName>
        <fullName evidence="1">Uncharacterized protein</fullName>
    </submittedName>
</protein>
<evidence type="ECO:0000313" key="2">
    <source>
        <dbReference type="Proteomes" id="UP000749559"/>
    </source>
</evidence>
<feature type="non-terminal residue" evidence="1">
    <location>
        <position position="1"/>
    </location>
</feature>
<dbReference type="EMBL" id="CAIIXF020000007">
    <property type="protein sequence ID" value="CAH1788552.1"/>
    <property type="molecule type" value="Genomic_DNA"/>
</dbReference>